<organism evidence="3 4">
    <name type="scientific">Temnothorax curvispinosus</name>
    <dbReference type="NCBI Taxonomy" id="300111"/>
    <lineage>
        <taxon>Eukaryota</taxon>
        <taxon>Metazoa</taxon>
        <taxon>Ecdysozoa</taxon>
        <taxon>Arthropoda</taxon>
        <taxon>Hexapoda</taxon>
        <taxon>Insecta</taxon>
        <taxon>Pterygota</taxon>
        <taxon>Neoptera</taxon>
        <taxon>Endopterygota</taxon>
        <taxon>Hymenoptera</taxon>
        <taxon>Apocrita</taxon>
        <taxon>Aculeata</taxon>
        <taxon>Formicoidea</taxon>
        <taxon>Formicidae</taxon>
        <taxon>Myrmicinae</taxon>
        <taxon>Temnothorax</taxon>
    </lineage>
</organism>
<evidence type="ECO:0000313" key="3">
    <source>
        <dbReference type="Proteomes" id="UP000504618"/>
    </source>
</evidence>
<name>A0A6J1PTZ3_9HYME</name>
<dbReference type="Pfam" id="PF23055">
    <property type="entry name" value="DUF7041"/>
    <property type="match status" value="1"/>
</dbReference>
<evidence type="ECO:0000256" key="1">
    <source>
        <dbReference type="SAM" id="MobiDB-lite"/>
    </source>
</evidence>
<accession>A0A6J1PTZ3</accession>
<dbReference type="PANTHER" id="PTHR33327">
    <property type="entry name" value="ENDONUCLEASE"/>
    <property type="match status" value="1"/>
</dbReference>
<gene>
    <name evidence="4" type="primary">LOC112455215</name>
    <name evidence="5" type="synonym">LOC112468683</name>
</gene>
<dbReference type="OrthoDB" id="7699407at2759"/>
<evidence type="ECO:0000313" key="4">
    <source>
        <dbReference type="RefSeq" id="XP_024872778.1"/>
    </source>
</evidence>
<dbReference type="PANTHER" id="PTHR33327:SF3">
    <property type="entry name" value="RNA-DIRECTED DNA POLYMERASE"/>
    <property type="match status" value="1"/>
</dbReference>
<dbReference type="AlphaFoldDB" id="A0A6J1PTZ3"/>
<dbReference type="RefSeq" id="XP_024893731.1">
    <property type="nucleotide sequence ID" value="XM_025037963.1"/>
</dbReference>
<feature type="compositionally biased region" description="Basic and acidic residues" evidence="1">
    <location>
        <begin position="235"/>
        <end position="245"/>
    </location>
</feature>
<dbReference type="RefSeq" id="XP_024872778.1">
    <property type="nucleotide sequence ID" value="XM_025017010.1"/>
</dbReference>
<dbReference type="InterPro" id="IPR055469">
    <property type="entry name" value="DUF7041"/>
</dbReference>
<evidence type="ECO:0000259" key="2">
    <source>
        <dbReference type="Pfam" id="PF23055"/>
    </source>
</evidence>
<reference evidence="4 5" key="1">
    <citation type="submission" date="2025-04" db="UniProtKB">
        <authorList>
            <consortium name="RefSeq"/>
        </authorList>
    </citation>
    <scope>IDENTIFICATION</scope>
    <source>
        <tissue evidence="4 5">Whole body</tissue>
    </source>
</reference>
<feature type="compositionally biased region" description="Basic residues" evidence="1">
    <location>
        <begin position="216"/>
        <end position="234"/>
    </location>
</feature>
<protein>
    <submittedName>
        <fullName evidence="4">Uncharacterized protein LOC112455215</fullName>
    </submittedName>
    <submittedName>
        <fullName evidence="5">Uncharacterized protein LOC112468683</fullName>
    </submittedName>
</protein>
<sequence length="276" mass="31854">MNDPNASIQIVEESVSRLAVRIPPFWGDEPELWFAQLETQFTISGITQDSTKYSYALSQLDSRQIKEIKDVVTQPPEVNKYETVKRALIQRMSVSQQQRTRQLLELEELGDRKPSQFLRHLRTLAGENVPDSLLRTLWLGRLPTQMQMVLATRTEDPLNSVAEQADRIHEMTSKAVVAATATPANKESLEARIQTLTKQVATLTTRLSRDNSRQRNNWKGRNRSRSRSQSRNRGKNTEDKDDKNNKHCYYYNRFGEKARKCTQPCTYKSEKDQGSH</sequence>
<dbReference type="GeneID" id="112455215"/>
<proteinExistence type="predicted"/>
<feature type="region of interest" description="Disordered" evidence="1">
    <location>
        <begin position="204"/>
        <end position="246"/>
    </location>
</feature>
<keyword evidence="3" id="KW-1185">Reference proteome</keyword>
<dbReference type="Proteomes" id="UP000504618">
    <property type="component" value="Unplaced"/>
</dbReference>
<feature type="domain" description="DUF7041" evidence="2">
    <location>
        <begin position="22"/>
        <end position="105"/>
    </location>
</feature>
<evidence type="ECO:0000313" key="5">
    <source>
        <dbReference type="RefSeq" id="XP_024893731.1"/>
    </source>
</evidence>